<protein>
    <submittedName>
        <fullName evidence="1">Uncharacterized protein</fullName>
    </submittedName>
</protein>
<reference evidence="2" key="1">
    <citation type="journal article" date="2019" name="Int. J. Syst. Evol. Microbiol.">
        <title>The Global Catalogue of Microorganisms (GCM) 10K type strain sequencing project: providing services to taxonomists for standard genome sequencing and annotation.</title>
        <authorList>
            <consortium name="The Broad Institute Genomics Platform"/>
            <consortium name="The Broad Institute Genome Sequencing Center for Infectious Disease"/>
            <person name="Wu L."/>
            <person name="Ma J."/>
        </authorList>
    </citation>
    <scope>NUCLEOTIDE SEQUENCE [LARGE SCALE GENOMIC DNA]</scope>
    <source>
        <strain evidence="2">JCM 13006</strain>
    </source>
</reference>
<gene>
    <name evidence="1" type="ORF">GCM10023235_50420</name>
</gene>
<proteinExistence type="predicted"/>
<evidence type="ECO:0000313" key="1">
    <source>
        <dbReference type="EMBL" id="GAA4865945.1"/>
    </source>
</evidence>
<name>A0ABP9E315_9ACTN</name>
<sequence>MFDGGAELLAGFGAEVLEGVAEAAGGCGSSHSKVHGDVSYAEALPAEFEGAGLLELAAVLAGVAGHGCPSWRWPAWADGLKFSQVG</sequence>
<keyword evidence="2" id="KW-1185">Reference proteome</keyword>
<comment type="caution">
    <text evidence="1">The sequence shown here is derived from an EMBL/GenBank/DDBJ whole genome shotgun (WGS) entry which is preliminary data.</text>
</comment>
<accession>A0ABP9E315</accession>
<evidence type="ECO:0000313" key="2">
    <source>
        <dbReference type="Proteomes" id="UP001501752"/>
    </source>
</evidence>
<dbReference type="EMBL" id="BAABIS010000001">
    <property type="protein sequence ID" value="GAA4865945.1"/>
    <property type="molecule type" value="Genomic_DNA"/>
</dbReference>
<dbReference type="Proteomes" id="UP001501752">
    <property type="component" value="Unassembled WGS sequence"/>
</dbReference>
<organism evidence="1 2">
    <name type="scientific">Kitasatospora terrestris</name>
    <dbReference type="NCBI Taxonomy" id="258051"/>
    <lineage>
        <taxon>Bacteria</taxon>
        <taxon>Bacillati</taxon>
        <taxon>Actinomycetota</taxon>
        <taxon>Actinomycetes</taxon>
        <taxon>Kitasatosporales</taxon>
        <taxon>Streptomycetaceae</taxon>
        <taxon>Kitasatospora</taxon>
    </lineage>
</organism>